<reference evidence="8 9" key="1">
    <citation type="submission" date="2020-08" db="EMBL/GenBank/DDBJ databases">
        <title>Sequencing the genomes of 1000 actinobacteria strains.</title>
        <authorList>
            <person name="Klenk H.-P."/>
        </authorList>
    </citation>
    <scope>NUCLEOTIDE SEQUENCE [LARGE SCALE GENOMIC DNA]</scope>
    <source>
        <strain evidence="8 9">DSM 45584</strain>
    </source>
</reference>
<evidence type="ECO:0000256" key="6">
    <source>
        <dbReference type="SAM" id="Phobius"/>
    </source>
</evidence>
<dbReference type="AlphaFoldDB" id="A0A840QDH1"/>
<proteinExistence type="inferred from homology"/>
<dbReference type="RefSeq" id="WP_184729467.1">
    <property type="nucleotide sequence ID" value="NZ_JACHIW010000002.1"/>
</dbReference>
<dbReference type="GO" id="GO:0005886">
    <property type="term" value="C:plasma membrane"/>
    <property type="evidence" value="ECO:0007669"/>
    <property type="project" value="TreeGrafter"/>
</dbReference>
<evidence type="ECO:0000313" key="9">
    <source>
        <dbReference type="Proteomes" id="UP000584374"/>
    </source>
</evidence>
<keyword evidence="5 6" id="KW-0472">Membrane</keyword>
<dbReference type="InterPro" id="IPR007267">
    <property type="entry name" value="GtrA_DPMS_TM"/>
</dbReference>
<keyword evidence="3 6" id="KW-0812">Transmembrane</keyword>
<gene>
    <name evidence="8" type="ORF">BJ970_005560</name>
</gene>
<feature type="transmembrane region" description="Helical" evidence="6">
    <location>
        <begin position="59"/>
        <end position="77"/>
    </location>
</feature>
<protein>
    <submittedName>
        <fullName evidence="8">Putative flippase GtrA</fullName>
    </submittedName>
</protein>
<dbReference type="PANTHER" id="PTHR38459">
    <property type="entry name" value="PROPHAGE BACTOPRENOL-LINKED GLUCOSE TRANSLOCASE HOMOLOG"/>
    <property type="match status" value="1"/>
</dbReference>
<evidence type="ECO:0000256" key="2">
    <source>
        <dbReference type="ARBA" id="ARBA00009399"/>
    </source>
</evidence>
<accession>A0A840QDH1</accession>
<keyword evidence="4 6" id="KW-1133">Transmembrane helix</keyword>
<dbReference type="InterPro" id="IPR051401">
    <property type="entry name" value="GtrA_CellWall_Glycosyl"/>
</dbReference>
<dbReference type="Pfam" id="PF04138">
    <property type="entry name" value="GtrA_DPMS_TM"/>
    <property type="match status" value="1"/>
</dbReference>
<comment type="caution">
    <text evidence="8">The sequence shown here is derived from an EMBL/GenBank/DDBJ whole genome shotgun (WGS) entry which is preliminary data.</text>
</comment>
<sequence length="162" mass="17425">MNGLAVQESKAVVPVPHGPARTAGRDNVVGQAVLFTVIGVLATAANAVLYVLLREVFPTGPSNLISLLITTVASSMAHRHFAFADRHEHPIRMHLQTLAVFLFYCVSNNIALGLLALVVENPSSVAEAVAVAAMSIFGGITRFVVLRIWVFSRSAAHRTNWK</sequence>
<feature type="transmembrane region" description="Helical" evidence="6">
    <location>
        <begin position="98"/>
        <end position="119"/>
    </location>
</feature>
<evidence type="ECO:0000256" key="4">
    <source>
        <dbReference type="ARBA" id="ARBA00022989"/>
    </source>
</evidence>
<evidence type="ECO:0000256" key="5">
    <source>
        <dbReference type="ARBA" id="ARBA00023136"/>
    </source>
</evidence>
<comment type="subcellular location">
    <subcellularLocation>
        <location evidence="1">Membrane</location>
        <topology evidence="1">Multi-pass membrane protein</topology>
    </subcellularLocation>
</comment>
<name>A0A840QDH1_9PSEU</name>
<feature type="transmembrane region" description="Helical" evidence="6">
    <location>
        <begin position="125"/>
        <end position="150"/>
    </location>
</feature>
<comment type="similarity">
    <text evidence="2">Belongs to the GtrA family.</text>
</comment>
<feature type="transmembrane region" description="Helical" evidence="6">
    <location>
        <begin position="32"/>
        <end position="53"/>
    </location>
</feature>
<dbReference type="GO" id="GO:0000271">
    <property type="term" value="P:polysaccharide biosynthetic process"/>
    <property type="evidence" value="ECO:0007669"/>
    <property type="project" value="InterPro"/>
</dbReference>
<dbReference type="Proteomes" id="UP000584374">
    <property type="component" value="Unassembled WGS sequence"/>
</dbReference>
<evidence type="ECO:0000256" key="1">
    <source>
        <dbReference type="ARBA" id="ARBA00004141"/>
    </source>
</evidence>
<evidence type="ECO:0000313" key="8">
    <source>
        <dbReference type="EMBL" id="MBB5157961.1"/>
    </source>
</evidence>
<keyword evidence="9" id="KW-1185">Reference proteome</keyword>
<organism evidence="8 9">
    <name type="scientific">Saccharopolyspora phatthalungensis</name>
    <dbReference type="NCBI Taxonomy" id="664693"/>
    <lineage>
        <taxon>Bacteria</taxon>
        <taxon>Bacillati</taxon>
        <taxon>Actinomycetota</taxon>
        <taxon>Actinomycetes</taxon>
        <taxon>Pseudonocardiales</taxon>
        <taxon>Pseudonocardiaceae</taxon>
        <taxon>Saccharopolyspora</taxon>
    </lineage>
</organism>
<feature type="domain" description="GtrA/DPMS transmembrane" evidence="7">
    <location>
        <begin position="35"/>
        <end position="151"/>
    </location>
</feature>
<dbReference type="PANTHER" id="PTHR38459:SF1">
    <property type="entry name" value="PROPHAGE BACTOPRENOL-LINKED GLUCOSE TRANSLOCASE HOMOLOG"/>
    <property type="match status" value="1"/>
</dbReference>
<dbReference type="EMBL" id="JACHIW010000002">
    <property type="protein sequence ID" value="MBB5157961.1"/>
    <property type="molecule type" value="Genomic_DNA"/>
</dbReference>
<evidence type="ECO:0000259" key="7">
    <source>
        <dbReference type="Pfam" id="PF04138"/>
    </source>
</evidence>
<evidence type="ECO:0000256" key="3">
    <source>
        <dbReference type="ARBA" id="ARBA00022692"/>
    </source>
</evidence>